<dbReference type="GO" id="GO:0000917">
    <property type="term" value="P:division septum assembly"/>
    <property type="evidence" value="ECO:0007669"/>
    <property type="project" value="UniProtKB-KW"/>
</dbReference>
<dbReference type="Pfam" id="PF05209">
    <property type="entry name" value="MinC_N"/>
    <property type="match status" value="1"/>
</dbReference>
<evidence type="ECO:0000256" key="3">
    <source>
        <dbReference type="ARBA" id="ARBA00023210"/>
    </source>
</evidence>
<name>A0A0W8E738_9ZZZZ</name>
<dbReference type="PANTHER" id="PTHR34108:SF1">
    <property type="entry name" value="SEPTUM SITE-DETERMINING PROTEIN MINC"/>
    <property type="match status" value="1"/>
</dbReference>
<keyword evidence="3" id="KW-0717">Septation</keyword>
<comment type="function">
    <text evidence="5">Cell division inhibitor that blocks the formation of polar Z ring septums. Rapidly oscillates between the poles of the cell to destabilize FtsZ filaments that have formed before they mature into polar Z rings. Prevents FtsZ polymerization.</text>
</comment>
<evidence type="ECO:0000256" key="4">
    <source>
        <dbReference type="ARBA" id="ARBA00023306"/>
    </source>
</evidence>
<protein>
    <submittedName>
        <fullName evidence="8">Septum site-determining protein minc</fullName>
    </submittedName>
</protein>
<dbReference type="HAMAP" id="MF_00267">
    <property type="entry name" value="MinC"/>
    <property type="match status" value="1"/>
</dbReference>
<evidence type="ECO:0000256" key="5">
    <source>
        <dbReference type="ARBA" id="ARBA00025606"/>
    </source>
</evidence>
<dbReference type="InterPro" id="IPR036145">
    <property type="entry name" value="MinC_C_sf"/>
</dbReference>
<dbReference type="Pfam" id="PF03775">
    <property type="entry name" value="MinC_C"/>
    <property type="match status" value="1"/>
</dbReference>
<dbReference type="EMBL" id="LNQE01001848">
    <property type="protein sequence ID" value="KUG04455.1"/>
    <property type="molecule type" value="Genomic_DNA"/>
</dbReference>
<dbReference type="InterPro" id="IPR005526">
    <property type="entry name" value="Septum_form_inhib_MinC_C"/>
</dbReference>
<reference evidence="8" key="1">
    <citation type="journal article" date="2015" name="Proc. Natl. Acad. Sci. U.S.A.">
        <title>Networks of energetic and metabolic interactions define dynamics in microbial communities.</title>
        <authorList>
            <person name="Embree M."/>
            <person name="Liu J.K."/>
            <person name="Al-Bassam M.M."/>
            <person name="Zengler K."/>
        </authorList>
    </citation>
    <scope>NUCLEOTIDE SEQUENCE</scope>
</reference>
<comment type="similarity">
    <text evidence="1">Belongs to the MinC family.</text>
</comment>
<dbReference type="Gene3D" id="2.160.20.70">
    <property type="match status" value="1"/>
</dbReference>
<organism evidence="8">
    <name type="scientific">hydrocarbon metagenome</name>
    <dbReference type="NCBI Taxonomy" id="938273"/>
    <lineage>
        <taxon>unclassified sequences</taxon>
        <taxon>metagenomes</taxon>
        <taxon>ecological metagenomes</taxon>
    </lineage>
</organism>
<evidence type="ECO:0000259" key="7">
    <source>
        <dbReference type="Pfam" id="PF05209"/>
    </source>
</evidence>
<proteinExistence type="inferred from homology"/>
<dbReference type="InterPro" id="IPR016098">
    <property type="entry name" value="CAP/MinC_C"/>
</dbReference>
<dbReference type="GO" id="GO:1901891">
    <property type="term" value="P:regulation of cell septum assembly"/>
    <property type="evidence" value="ECO:0007669"/>
    <property type="project" value="InterPro"/>
</dbReference>
<feature type="domain" description="Septum formation inhibitor MinC C-terminal" evidence="6">
    <location>
        <begin position="90"/>
        <end position="188"/>
    </location>
</feature>
<evidence type="ECO:0000313" key="8">
    <source>
        <dbReference type="EMBL" id="KUG04455.1"/>
    </source>
</evidence>
<dbReference type="AlphaFoldDB" id="A0A0W8E738"/>
<dbReference type="PANTHER" id="PTHR34108">
    <property type="entry name" value="SEPTUM SITE-DETERMINING PROTEIN MINC"/>
    <property type="match status" value="1"/>
</dbReference>
<evidence type="ECO:0000256" key="1">
    <source>
        <dbReference type="ARBA" id="ARBA00006291"/>
    </source>
</evidence>
<dbReference type="GO" id="GO:0000902">
    <property type="term" value="P:cell morphogenesis"/>
    <property type="evidence" value="ECO:0007669"/>
    <property type="project" value="InterPro"/>
</dbReference>
<keyword evidence="2" id="KW-0132">Cell division</keyword>
<sequence>MASIKVKGINNNLVFVFEEGNYSDYTEILKDKFAANQQLFEGSPVIFKGKGLNTLSFEDISNLQQLCLEYGMILNNIELNINRTHTKDIFIHRNVRSGQKIHSEGSVIVWGDVHESSEIIAGNDIIVLGKMEGIAHAGFYGNTDSIVFALNLCPGQIRIASKLSHSSGKKPKQIFPEFAYLYDDTICVKEYNSRDNLDRIKIL</sequence>
<keyword evidence="4" id="KW-0131">Cell cycle</keyword>
<comment type="caution">
    <text evidence="8">The sequence shown here is derived from an EMBL/GenBank/DDBJ whole genome shotgun (WGS) entry which is preliminary data.</text>
</comment>
<dbReference type="InterPro" id="IPR013033">
    <property type="entry name" value="MinC"/>
</dbReference>
<accession>A0A0W8E738</accession>
<dbReference type="InterPro" id="IPR007874">
    <property type="entry name" value="MinC_N"/>
</dbReference>
<feature type="domain" description="Septum formation inhibitor MinC N-terminal" evidence="7">
    <location>
        <begin position="4"/>
        <end position="74"/>
    </location>
</feature>
<evidence type="ECO:0000256" key="2">
    <source>
        <dbReference type="ARBA" id="ARBA00022618"/>
    </source>
</evidence>
<gene>
    <name evidence="8" type="ORF">ASZ90_018123</name>
</gene>
<dbReference type="SUPFAM" id="SSF63848">
    <property type="entry name" value="Cell-division inhibitor MinC, C-terminal domain"/>
    <property type="match status" value="1"/>
</dbReference>
<dbReference type="GO" id="GO:0051302">
    <property type="term" value="P:regulation of cell division"/>
    <property type="evidence" value="ECO:0007669"/>
    <property type="project" value="InterPro"/>
</dbReference>
<evidence type="ECO:0000259" key="6">
    <source>
        <dbReference type="Pfam" id="PF03775"/>
    </source>
</evidence>